<evidence type="ECO:0000256" key="5">
    <source>
        <dbReference type="ARBA" id="ARBA00022840"/>
    </source>
</evidence>
<evidence type="ECO:0000256" key="1">
    <source>
        <dbReference type="ARBA" id="ARBA00001823"/>
    </source>
</evidence>
<evidence type="ECO:0000256" key="7">
    <source>
        <dbReference type="RuleBase" id="RU004347"/>
    </source>
</evidence>
<accession>A0ABV5AD85</accession>
<dbReference type="Gene3D" id="3.40.50.300">
    <property type="entry name" value="P-loop containing nucleotide triphosphate hydrolases"/>
    <property type="match status" value="1"/>
</dbReference>
<dbReference type="PANTHER" id="PTHR42700">
    <property type="entry name" value="SULFATE ADENYLYLTRANSFERASE"/>
    <property type="match status" value="1"/>
</dbReference>
<evidence type="ECO:0000256" key="3">
    <source>
        <dbReference type="ARBA" id="ARBA00022679"/>
    </source>
</evidence>
<dbReference type="InterPro" id="IPR002891">
    <property type="entry name" value="APS"/>
</dbReference>
<reference evidence="9 10" key="1">
    <citation type="journal article" date="2024" name="Int. J. Mol. Sci.">
        <title>Exploration of Alicyclobacillus spp. Genome in Search of Antibiotic Resistance.</title>
        <authorList>
            <person name="Bucka-Kolendo J."/>
            <person name="Kiousi D.E."/>
            <person name="Dekowska A."/>
            <person name="Mikolajczuk-Szczyrba A."/>
            <person name="Karadedos D.M."/>
            <person name="Michael P."/>
            <person name="Galanis A."/>
            <person name="Sokolowska B."/>
        </authorList>
    </citation>
    <scope>NUCLEOTIDE SEQUENCE [LARGE SCALE GENOMIC DNA]</scope>
    <source>
        <strain evidence="9 10">KKP 3000</strain>
    </source>
</reference>
<evidence type="ECO:0000313" key="10">
    <source>
        <dbReference type="Proteomes" id="UP001579974"/>
    </source>
</evidence>
<comment type="function">
    <text evidence="6 7">Catalyzes the synthesis of activated sulfate.</text>
</comment>
<dbReference type="HAMAP" id="MF_00065">
    <property type="entry name" value="Adenylyl_sulf_kinase"/>
    <property type="match status" value="1"/>
</dbReference>
<proteinExistence type="inferred from homology"/>
<dbReference type="Pfam" id="PF01583">
    <property type="entry name" value="APS_kinase"/>
    <property type="match status" value="1"/>
</dbReference>
<dbReference type="InterPro" id="IPR050512">
    <property type="entry name" value="Sulf_AdTrans/APS_kinase"/>
</dbReference>
<dbReference type="EC" id="2.7.1.25" evidence="2 6"/>
<evidence type="ECO:0000256" key="6">
    <source>
        <dbReference type="HAMAP-Rule" id="MF_00065"/>
    </source>
</evidence>
<protein>
    <recommendedName>
        <fullName evidence="2 6">Adenylyl-sulfate kinase</fullName>
        <ecNumber evidence="2 6">2.7.1.25</ecNumber>
    </recommendedName>
    <alternativeName>
        <fullName evidence="6">APS kinase</fullName>
    </alternativeName>
    <alternativeName>
        <fullName evidence="6">ATP adenosine-5'-phosphosulfate 3'-phosphotransferase</fullName>
    </alternativeName>
    <alternativeName>
        <fullName evidence="6">Adenosine-5'-phosphosulfate kinase</fullName>
    </alternativeName>
</protein>
<dbReference type="NCBIfam" id="TIGR00455">
    <property type="entry name" value="apsK"/>
    <property type="match status" value="1"/>
</dbReference>
<evidence type="ECO:0000259" key="8">
    <source>
        <dbReference type="Pfam" id="PF01583"/>
    </source>
</evidence>
<gene>
    <name evidence="6 9" type="primary">cysC</name>
    <name evidence="9" type="ORF">KKP3000_003638</name>
</gene>
<keyword evidence="4 6" id="KW-0547">Nucleotide-binding</keyword>
<dbReference type="CDD" id="cd02027">
    <property type="entry name" value="APSK"/>
    <property type="match status" value="1"/>
</dbReference>
<evidence type="ECO:0000256" key="4">
    <source>
        <dbReference type="ARBA" id="ARBA00022741"/>
    </source>
</evidence>
<keyword evidence="3 6" id="KW-0808">Transferase</keyword>
<keyword evidence="5 6" id="KW-0067">ATP-binding</keyword>
<comment type="caution">
    <text evidence="9">The sequence shown here is derived from an EMBL/GenBank/DDBJ whole genome shotgun (WGS) entry which is preliminary data.</text>
</comment>
<keyword evidence="10" id="KW-1185">Reference proteome</keyword>
<organism evidence="9 10">
    <name type="scientific">Alicyclobacillus fastidiosus</name>
    <dbReference type="NCBI Taxonomy" id="392011"/>
    <lineage>
        <taxon>Bacteria</taxon>
        <taxon>Bacillati</taxon>
        <taxon>Bacillota</taxon>
        <taxon>Bacilli</taxon>
        <taxon>Bacillales</taxon>
        <taxon>Alicyclobacillaceae</taxon>
        <taxon>Alicyclobacillus</taxon>
    </lineage>
</organism>
<dbReference type="InterPro" id="IPR059117">
    <property type="entry name" value="APS_kinase_dom"/>
</dbReference>
<feature type="domain" description="APS kinase" evidence="8">
    <location>
        <begin position="23"/>
        <end position="173"/>
    </location>
</feature>
<feature type="binding site" evidence="6">
    <location>
        <begin position="31"/>
        <end position="38"/>
    </location>
    <ligand>
        <name>ATP</name>
        <dbReference type="ChEBI" id="CHEBI:30616"/>
    </ligand>
</feature>
<comment type="pathway">
    <text evidence="6 7">Sulfur metabolism; hydrogen sulfide biosynthesis; sulfite from sulfate: step 2/3.</text>
</comment>
<dbReference type="EMBL" id="JBDXSU010000005">
    <property type="protein sequence ID" value="MFB5190193.1"/>
    <property type="molecule type" value="Genomic_DNA"/>
</dbReference>
<keyword evidence="6 7" id="KW-0418">Kinase</keyword>
<dbReference type="InterPro" id="IPR027417">
    <property type="entry name" value="P-loop_NTPase"/>
</dbReference>
<dbReference type="RefSeq" id="WP_275473751.1">
    <property type="nucleotide sequence ID" value="NZ_CP162940.1"/>
</dbReference>
<dbReference type="NCBIfam" id="NF003013">
    <property type="entry name" value="PRK03846.1"/>
    <property type="match status" value="1"/>
</dbReference>
<name>A0ABV5AD85_9BACL</name>
<sequence>MSAIVWHEQKVSRGQHEQLNGHRGLCIWFTGLSGAGKSTLANALEQRLFEEGVHTYLLDGDNVRHGLNAGLGFDKESRQENVRRVAHVAKLFTDAGVVAITALISPYRDDRARAREVISSESFLEVYVECPVEVCITRDPKGLYERAKSGMIKEFTGVSSPYEPPLSPDIMVNTSEMSINDCIERIVEGVKSKLYRAPNNQ</sequence>
<comment type="similarity">
    <text evidence="6 7">Belongs to the APS kinase family.</text>
</comment>
<dbReference type="GO" id="GO:0004020">
    <property type="term" value="F:adenylylsulfate kinase activity"/>
    <property type="evidence" value="ECO:0007669"/>
    <property type="project" value="UniProtKB-EC"/>
</dbReference>
<dbReference type="SUPFAM" id="SSF52540">
    <property type="entry name" value="P-loop containing nucleoside triphosphate hydrolases"/>
    <property type="match status" value="1"/>
</dbReference>
<comment type="catalytic activity">
    <reaction evidence="1 6 7">
        <text>adenosine 5'-phosphosulfate + ATP = 3'-phosphoadenylyl sulfate + ADP + H(+)</text>
        <dbReference type="Rhea" id="RHEA:24152"/>
        <dbReference type="ChEBI" id="CHEBI:15378"/>
        <dbReference type="ChEBI" id="CHEBI:30616"/>
        <dbReference type="ChEBI" id="CHEBI:58243"/>
        <dbReference type="ChEBI" id="CHEBI:58339"/>
        <dbReference type="ChEBI" id="CHEBI:456216"/>
        <dbReference type="EC" id="2.7.1.25"/>
    </reaction>
</comment>
<evidence type="ECO:0000256" key="2">
    <source>
        <dbReference type="ARBA" id="ARBA00012121"/>
    </source>
</evidence>
<dbReference type="PANTHER" id="PTHR42700:SF3">
    <property type="entry name" value="BIFUNCTIONAL SAT_APS KINASE-RELATED"/>
    <property type="match status" value="1"/>
</dbReference>
<evidence type="ECO:0000313" key="9">
    <source>
        <dbReference type="EMBL" id="MFB5190193.1"/>
    </source>
</evidence>
<feature type="active site" description="Phosphoserine intermediate" evidence="6">
    <location>
        <position position="105"/>
    </location>
</feature>
<keyword evidence="6" id="KW-0597">Phosphoprotein</keyword>
<dbReference type="Proteomes" id="UP001579974">
    <property type="component" value="Unassembled WGS sequence"/>
</dbReference>